<dbReference type="Proteomes" id="UP000070352">
    <property type="component" value="Unassembled WGS sequence"/>
</dbReference>
<evidence type="ECO:0000313" key="1">
    <source>
        <dbReference type="EMBL" id="KXG43950.1"/>
    </source>
</evidence>
<gene>
    <name evidence="1" type="ORF">U473_07965</name>
</gene>
<name>A0A135L4U4_9BACI</name>
<dbReference type="AlphaFoldDB" id="A0A135L4U4"/>
<organism evidence="1 2">
    <name type="scientific">Tepidibacillus decaturensis</name>
    <dbReference type="NCBI Taxonomy" id="1413211"/>
    <lineage>
        <taxon>Bacteria</taxon>
        <taxon>Bacillati</taxon>
        <taxon>Bacillota</taxon>
        <taxon>Bacilli</taxon>
        <taxon>Bacillales</taxon>
        <taxon>Bacillaceae</taxon>
        <taxon>Tepidibacillus</taxon>
    </lineage>
</organism>
<dbReference type="OrthoDB" id="2608210at2"/>
<dbReference type="EMBL" id="LSKU01000001">
    <property type="protein sequence ID" value="KXG43950.1"/>
    <property type="molecule type" value="Genomic_DNA"/>
</dbReference>
<accession>A0A135L4U4</accession>
<reference evidence="1 2" key="1">
    <citation type="submission" date="2016-02" db="EMBL/GenBank/DDBJ databases">
        <title>Draft Genome for Tepidibacillus decaturensis nov. sp. Strain Z9, an Anaerobic, Moderately Thermophilic and Heterotrophic Bacterium from Deep Subsurface of the Illinois Basin, USA.</title>
        <authorList>
            <person name="Dong Y."/>
            <person name="Chang J.Y."/>
            <person name="Sanford R."/>
            <person name="Fouke B.W."/>
        </authorList>
    </citation>
    <scope>NUCLEOTIDE SEQUENCE [LARGE SCALE GENOMIC DNA]</scope>
    <source>
        <strain evidence="1 2">Z9</strain>
    </source>
</reference>
<sequence>MFKKFIMLLLIVLVIFIGKEIYNYKTYFFNPFLFEQDHVTYLPYTAYKKTMGYTLTDYITPDDSEILTNRNEIKLMYKELKKGEVLGNSLDNPSLLAKPKGYITIYSDIDNKKGMSIVSRIMWYGENYDYVKVSGEFERKGEKISGYLYIRMTPEIKEFFSLKFNQNYKE</sequence>
<keyword evidence="2" id="KW-1185">Reference proteome</keyword>
<protein>
    <submittedName>
        <fullName evidence="1">Uncharacterized protein</fullName>
    </submittedName>
</protein>
<dbReference type="RefSeq" id="WP_068725087.1">
    <property type="nucleotide sequence ID" value="NZ_LSKU01000001.1"/>
</dbReference>
<comment type="caution">
    <text evidence="1">The sequence shown here is derived from an EMBL/GenBank/DDBJ whole genome shotgun (WGS) entry which is preliminary data.</text>
</comment>
<evidence type="ECO:0000313" key="2">
    <source>
        <dbReference type="Proteomes" id="UP000070352"/>
    </source>
</evidence>
<proteinExistence type="predicted"/>